<dbReference type="Gene3D" id="3.30.379.10">
    <property type="entry name" value="Chitobiase/beta-hexosaminidase domain 2-like"/>
    <property type="match status" value="1"/>
</dbReference>
<dbReference type="AlphaFoldDB" id="A0A2U2PL09"/>
<dbReference type="Pfam" id="PF03174">
    <property type="entry name" value="CHB_HEX_C"/>
    <property type="match status" value="1"/>
</dbReference>
<dbReference type="OrthoDB" id="1006965at2"/>
<sequence length="856" mass="96347">MKFFSILFTGLLLYTANVFGQLPAGSLPEISLSWQPLQNRYQGGPEALGVLEISNTGDRTLPAEGWKLYFNMVRVLRSKEQEKELLVKHVNGDLFYLYPAKTFGGLKPGQTVRIELLVNGSLVIASDTPQGFYLVADAGKQIRVVKQFKVLPAADPVKLQRFEGDEEISPAKIYAQNASLKDIPLAKLTKIFPTPVQYTEKAGSFILTANTAIQYDETFEQEAGFLADRLLALLGKPVKLSKNKNSFNNNITLQKDTLRGEAYSLTITSGGIRIGAGTAAGAFYAVQSLLSLIDPPAYASAHNKKLLLPCAEVKDHPRFAYRAVMLDVARNFHPKQQVLKMIDLMALYKLNTLHLHLNDDEGWRIEIPALPELTEVGGRRAHLFEKEEGMHLPPSYGSGPYAGQLPGSGYYSRAEFIEILRYAKQRHISVLPEIETPGHARAAIRAMDSRYFRLMKEGKKEEAERFLLHDFNDSSVYRSVQKWNDNVMDVSKHSVYNFLGIVTDELTGMYKEAGAALTTIHLGGDEVPAGVWEKSPSYAKLKMVNPGIQSTDDLWYYYFGKADSLLKKRGLYLSGWEEVAMRKTKVDGTVKWIPNPDFNTRNFRVNVWNNLSGNEDLAYKLANAGYKVVLSFVTNFYLDMAYHKSFEEQSFYWGGFTELDKPFSFIPFNYLKNQRNDNQGRPLSINVINGAERLTDYGRQNVAGLQGLLWTETVKTSQQMEYQVLPRMLSLAEKAWSRSRVWEEEPDSAKAAQLYQEDLQHFYNVSGKRELKRLDYYAGGFDYRIAPPGLKRSGNLVYANTQLPGFTIRYTTDGSMPGSRSKVYTGPLAYNSGLVFRAFSSTGRGSRISKPDNSDQ</sequence>
<dbReference type="PANTHER" id="PTHR22600:SF57">
    <property type="entry name" value="BETA-N-ACETYLHEXOSAMINIDASE"/>
    <property type="match status" value="1"/>
</dbReference>
<dbReference type="Gene3D" id="3.20.20.80">
    <property type="entry name" value="Glycosidases"/>
    <property type="match status" value="1"/>
</dbReference>
<keyword evidence="11" id="KW-1185">Reference proteome</keyword>
<dbReference type="InterPro" id="IPR017853">
    <property type="entry name" value="GH"/>
</dbReference>
<evidence type="ECO:0000313" key="11">
    <source>
        <dbReference type="Proteomes" id="UP000245647"/>
    </source>
</evidence>
<dbReference type="SUPFAM" id="SSF55545">
    <property type="entry name" value="beta-N-acetylhexosaminidase-like domain"/>
    <property type="match status" value="1"/>
</dbReference>
<reference evidence="10 11" key="1">
    <citation type="submission" date="2018-04" db="EMBL/GenBank/DDBJ databases">
        <title>Pedobacter chongqingensis sp. nov., isolated from a rottenly hemp rope.</title>
        <authorList>
            <person name="Cai Y."/>
        </authorList>
    </citation>
    <scope>NUCLEOTIDE SEQUENCE [LARGE SCALE GENOMIC DNA]</scope>
    <source>
        <strain evidence="10 11">FJ4-8</strain>
    </source>
</reference>
<dbReference type="Proteomes" id="UP000245647">
    <property type="component" value="Unassembled WGS sequence"/>
</dbReference>
<organism evidence="10 11">
    <name type="scientific">Pararcticibacter amylolyticus</name>
    <dbReference type="NCBI Taxonomy" id="2173175"/>
    <lineage>
        <taxon>Bacteria</taxon>
        <taxon>Pseudomonadati</taxon>
        <taxon>Bacteroidota</taxon>
        <taxon>Sphingobacteriia</taxon>
        <taxon>Sphingobacteriales</taxon>
        <taxon>Sphingobacteriaceae</taxon>
        <taxon>Pararcticibacter</taxon>
    </lineage>
</organism>
<comment type="catalytic activity">
    <reaction evidence="1">
        <text>Hydrolysis of terminal non-reducing N-acetyl-D-hexosamine residues in N-acetyl-beta-D-hexosaminides.</text>
        <dbReference type="EC" id="3.2.1.52"/>
    </reaction>
</comment>
<gene>
    <name evidence="10" type="ORF">DDR33_02675</name>
</gene>
<dbReference type="SUPFAM" id="SSF49384">
    <property type="entry name" value="Carbohydrate-binding domain"/>
    <property type="match status" value="1"/>
</dbReference>
<dbReference type="GO" id="GO:0005975">
    <property type="term" value="P:carbohydrate metabolic process"/>
    <property type="evidence" value="ECO:0007669"/>
    <property type="project" value="InterPro"/>
</dbReference>
<dbReference type="InterPro" id="IPR004867">
    <property type="entry name" value="CHB_C_dom"/>
</dbReference>
<comment type="similarity">
    <text evidence="2">Belongs to the glycosyl hydrolase 20 family.</text>
</comment>
<dbReference type="EMBL" id="QEAS01000002">
    <property type="protein sequence ID" value="PWG81952.1"/>
    <property type="molecule type" value="Genomic_DNA"/>
</dbReference>
<dbReference type="InterPro" id="IPR029018">
    <property type="entry name" value="Hex-like_dom2"/>
</dbReference>
<evidence type="ECO:0000256" key="6">
    <source>
        <dbReference type="ARBA" id="ARBA00030512"/>
    </source>
</evidence>
<dbReference type="SUPFAM" id="SSF81296">
    <property type="entry name" value="E set domains"/>
    <property type="match status" value="1"/>
</dbReference>
<evidence type="ECO:0000256" key="8">
    <source>
        <dbReference type="PIRSR" id="PIRSR625705-1"/>
    </source>
</evidence>
<dbReference type="RefSeq" id="WP_109414230.1">
    <property type="nucleotide sequence ID" value="NZ_QEAS01000002.1"/>
</dbReference>
<dbReference type="InterPro" id="IPR013783">
    <property type="entry name" value="Ig-like_fold"/>
</dbReference>
<dbReference type="InterPro" id="IPR015883">
    <property type="entry name" value="Glyco_hydro_20_cat"/>
</dbReference>
<protein>
    <recommendedName>
        <fullName evidence="3">beta-N-acetylhexosaminidase</fullName>
        <ecNumber evidence="3">3.2.1.52</ecNumber>
    </recommendedName>
    <alternativeName>
        <fullName evidence="6">Beta-N-acetylhexosaminidase</fullName>
    </alternativeName>
    <alternativeName>
        <fullName evidence="7">N-acetyl-beta-glucosaminidase</fullName>
    </alternativeName>
</protein>
<name>A0A2U2PL09_9SPHI</name>
<dbReference type="Gene3D" id="2.60.40.290">
    <property type="match status" value="1"/>
</dbReference>
<accession>A0A2U2PL09</accession>
<evidence type="ECO:0000313" key="10">
    <source>
        <dbReference type="EMBL" id="PWG81952.1"/>
    </source>
</evidence>
<dbReference type="SMART" id="SM01081">
    <property type="entry name" value="CHB_HEX"/>
    <property type="match status" value="1"/>
</dbReference>
<dbReference type="InterPro" id="IPR012291">
    <property type="entry name" value="CBM2_carb-bd_dom_sf"/>
</dbReference>
<dbReference type="GO" id="GO:0030247">
    <property type="term" value="F:polysaccharide binding"/>
    <property type="evidence" value="ECO:0007669"/>
    <property type="project" value="InterPro"/>
</dbReference>
<feature type="domain" description="Chitobiase/beta-hexosaminidases N-terminal" evidence="9">
    <location>
        <begin position="28"/>
        <end position="179"/>
    </location>
</feature>
<feature type="active site" description="Proton donor" evidence="8">
    <location>
        <position position="526"/>
    </location>
</feature>
<dbReference type="EC" id="3.2.1.52" evidence="3"/>
<dbReference type="Pfam" id="PF00728">
    <property type="entry name" value="Glyco_hydro_20"/>
    <property type="match status" value="1"/>
</dbReference>
<dbReference type="GO" id="GO:0030203">
    <property type="term" value="P:glycosaminoglycan metabolic process"/>
    <property type="evidence" value="ECO:0007669"/>
    <property type="project" value="TreeGrafter"/>
</dbReference>
<dbReference type="Pfam" id="PF02838">
    <property type="entry name" value="Glyco_hydro_20b"/>
    <property type="match status" value="1"/>
</dbReference>
<dbReference type="InterPro" id="IPR015882">
    <property type="entry name" value="HEX_bac_N"/>
</dbReference>
<evidence type="ECO:0000259" key="9">
    <source>
        <dbReference type="SMART" id="SM01081"/>
    </source>
</evidence>
<dbReference type="SUPFAM" id="SSF51445">
    <property type="entry name" value="(Trans)glycosidases"/>
    <property type="match status" value="1"/>
</dbReference>
<comment type="caution">
    <text evidence="10">The sequence shown here is derived from an EMBL/GenBank/DDBJ whole genome shotgun (WGS) entry which is preliminary data.</text>
</comment>
<dbReference type="InterPro" id="IPR025705">
    <property type="entry name" value="Beta_hexosaminidase_sua/sub"/>
</dbReference>
<dbReference type="Pfam" id="PF03173">
    <property type="entry name" value="CHB_HEX"/>
    <property type="match status" value="1"/>
</dbReference>
<evidence type="ECO:0000256" key="2">
    <source>
        <dbReference type="ARBA" id="ARBA00006285"/>
    </source>
</evidence>
<dbReference type="GO" id="GO:0016020">
    <property type="term" value="C:membrane"/>
    <property type="evidence" value="ECO:0007669"/>
    <property type="project" value="TreeGrafter"/>
</dbReference>
<dbReference type="PRINTS" id="PR00738">
    <property type="entry name" value="GLHYDRLASE20"/>
</dbReference>
<dbReference type="GO" id="GO:0004563">
    <property type="term" value="F:beta-N-acetylhexosaminidase activity"/>
    <property type="evidence" value="ECO:0007669"/>
    <property type="project" value="UniProtKB-EC"/>
</dbReference>
<dbReference type="InterPro" id="IPR008965">
    <property type="entry name" value="CBM2/CBM3_carb-bd_dom_sf"/>
</dbReference>
<dbReference type="InterPro" id="IPR014756">
    <property type="entry name" value="Ig_E-set"/>
</dbReference>
<keyword evidence="5" id="KW-0326">Glycosidase</keyword>
<proteinExistence type="inferred from homology"/>
<evidence type="ECO:0000256" key="4">
    <source>
        <dbReference type="ARBA" id="ARBA00022801"/>
    </source>
</evidence>
<evidence type="ECO:0000256" key="3">
    <source>
        <dbReference type="ARBA" id="ARBA00012663"/>
    </source>
</evidence>
<dbReference type="Gene3D" id="2.60.40.10">
    <property type="entry name" value="Immunoglobulins"/>
    <property type="match status" value="1"/>
</dbReference>
<evidence type="ECO:0000256" key="1">
    <source>
        <dbReference type="ARBA" id="ARBA00001231"/>
    </source>
</evidence>
<dbReference type="CDD" id="cd02847">
    <property type="entry name" value="E_set_Chitobiase_C"/>
    <property type="match status" value="1"/>
</dbReference>
<dbReference type="PANTHER" id="PTHR22600">
    <property type="entry name" value="BETA-HEXOSAMINIDASE"/>
    <property type="match status" value="1"/>
</dbReference>
<evidence type="ECO:0000256" key="7">
    <source>
        <dbReference type="ARBA" id="ARBA00033000"/>
    </source>
</evidence>
<evidence type="ECO:0000256" key="5">
    <source>
        <dbReference type="ARBA" id="ARBA00023295"/>
    </source>
</evidence>
<keyword evidence="4" id="KW-0378">Hydrolase</keyword>
<dbReference type="InterPro" id="IPR004866">
    <property type="entry name" value="CHB/HEX_N_dom"/>
</dbReference>